<protein>
    <submittedName>
        <fullName evidence="1">Uncharacterized protein</fullName>
    </submittedName>
</protein>
<dbReference type="Proteomes" id="UP001499993">
    <property type="component" value="Unassembled WGS sequence"/>
</dbReference>
<dbReference type="RefSeq" id="WP_345555311.1">
    <property type="nucleotide sequence ID" value="NZ_BAABIK010000002.1"/>
</dbReference>
<comment type="caution">
    <text evidence="1">The sequence shown here is derived from an EMBL/GenBank/DDBJ whole genome shotgun (WGS) entry which is preliminary data.</text>
</comment>
<keyword evidence="2" id="KW-1185">Reference proteome</keyword>
<name>A0ABP9G676_9ACTN</name>
<gene>
    <name evidence="1" type="ORF">GCM10023224_05340</name>
</gene>
<accession>A0ABP9G676</accession>
<evidence type="ECO:0000313" key="1">
    <source>
        <dbReference type="EMBL" id="GAA4928912.1"/>
    </source>
</evidence>
<reference evidence="2" key="1">
    <citation type="journal article" date="2019" name="Int. J. Syst. Evol. Microbiol.">
        <title>The Global Catalogue of Microorganisms (GCM) 10K type strain sequencing project: providing services to taxonomists for standard genome sequencing and annotation.</title>
        <authorList>
            <consortium name="The Broad Institute Genomics Platform"/>
            <consortium name="The Broad Institute Genome Sequencing Center for Infectious Disease"/>
            <person name="Wu L."/>
            <person name="Ma J."/>
        </authorList>
    </citation>
    <scope>NUCLEOTIDE SEQUENCE [LARGE SCALE GENOMIC DNA]</scope>
    <source>
        <strain evidence="2">JCM 18123</strain>
    </source>
</reference>
<dbReference type="EMBL" id="BAABIK010000002">
    <property type="protein sequence ID" value="GAA4928912.1"/>
    <property type="molecule type" value="Genomic_DNA"/>
</dbReference>
<sequence length="85" mass="9208">MQDAEAPYRALVVQVLRNAPDGADPEVTAADILHVLRGHGFRPSQARVDVEEWRSGSAAPATPEQARAYAERIRRSLADGDGTAR</sequence>
<organism evidence="1 2">
    <name type="scientific">Streptomonospora halophila</name>
    <dbReference type="NCBI Taxonomy" id="427369"/>
    <lineage>
        <taxon>Bacteria</taxon>
        <taxon>Bacillati</taxon>
        <taxon>Actinomycetota</taxon>
        <taxon>Actinomycetes</taxon>
        <taxon>Streptosporangiales</taxon>
        <taxon>Nocardiopsidaceae</taxon>
        <taxon>Streptomonospora</taxon>
    </lineage>
</organism>
<proteinExistence type="predicted"/>
<evidence type="ECO:0000313" key="2">
    <source>
        <dbReference type="Proteomes" id="UP001499993"/>
    </source>
</evidence>